<dbReference type="STRING" id="1314778.A0A5C3NUF5"/>
<dbReference type="Pfam" id="PF18803">
    <property type="entry name" value="CxC2"/>
    <property type="match status" value="1"/>
</dbReference>
<keyword evidence="2" id="KW-0812">Transmembrane</keyword>
<dbReference type="CDD" id="cd19757">
    <property type="entry name" value="Bbox1"/>
    <property type="match status" value="1"/>
</dbReference>
<evidence type="ECO:0000259" key="3">
    <source>
        <dbReference type="Pfam" id="PF18803"/>
    </source>
</evidence>
<dbReference type="Pfam" id="PF18758">
    <property type="entry name" value="KDZ"/>
    <property type="match status" value="1"/>
</dbReference>
<keyword evidence="2" id="KW-1133">Transmembrane helix</keyword>
<feature type="region of interest" description="Disordered" evidence="1">
    <location>
        <begin position="87"/>
        <end position="110"/>
    </location>
</feature>
<protein>
    <recommendedName>
        <fullName evidence="3">CxC2-like cysteine cluster KDZ transposase-associated domain-containing protein</fullName>
    </recommendedName>
</protein>
<keyword evidence="2" id="KW-0472">Membrane</keyword>
<dbReference type="Proteomes" id="UP000308197">
    <property type="component" value="Unassembled WGS sequence"/>
</dbReference>
<dbReference type="InterPro" id="IPR040521">
    <property type="entry name" value="KDZ"/>
</dbReference>
<feature type="domain" description="CxC2-like cysteine cluster KDZ transposase-associated" evidence="3">
    <location>
        <begin position="112"/>
        <end position="192"/>
    </location>
</feature>
<reference evidence="4 5" key="1">
    <citation type="journal article" date="2019" name="Nat. Ecol. Evol.">
        <title>Megaphylogeny resolves global patterns of mushroom evolution.</title>
        <authorList>
            <person name="Varga T."/>
            <person name="Krizsan K."/>
            <person name="Foldi C."/>
            <person name="Dima B."/>
            <person name="Sanchez-Garcia M."/>
            <person name="Sanchez-Ramirez S."/>
            <person name="Szollosi G.J."/>
            <person name="Szarkandi J.G."/>
            <person name="Papp V."/>
            <person name="Albert L."/>
            <person name="Andreopoulos W."/>
            <person name="Angelini C."/>
            <person name="Antonin V."/>
            <person name="Barry K.W."/>
            <person name="Bougher N.L."/>
            <person name="Buchanan P."/>
            <person name="Buyck B."/>
            <person name="Bense V."/>
            <person name="Catcheside P."/>
            <person name="Chovatia M."/>
            <person name="Cooper J."/>
            <person name="Damon W."/>
            <person name="Desjardin D."/>
            <person name="Finy P."/>
            <person name="Geml J."/>
            <person name="Haridas S."/>
            <person name="Hughes K."/>
            <person name="Justo A."/>
            <person name="Karasinski D."/>
            <person name="Kautmanova I."/>
            <person name="Kiss B."/>
            <person name="Kocsube S."/>
            <person name="Kotiranta H."/>
            <person name="LaButti K.M."/>
            <person name="Lechner B.E."/>
            <person name="Liimatainen K."/>
            <person name="Lipzen A."/>
            <person name="Lukacs Z."/>
            <person name="Mihaltcheva S."/>
            <person name="Morgado L.N."/>
            <person name="Niskanen T."/>
            <person name="Noordeloos M.E."/>
            <person name="Ohm R.A."/>
            <person name="Ortiz-Santana B."/>
            <person name="Ovrebo C."/>
            <person name="Racz N."/>
            <person name="Riley R."/>
            <person name="Savchenko A."/>
            <person name="Shiryaev A."/>
            <person name="Soop K."/>
            <person name="Spirin V."/>
            <person name="Szebenyi C."/>
            <person name="Tomsovsky M."/>
            <person name="Tulloss R.E."/>
            <person name="Uehling J."/>
            <person name="Grigoriev I.V."/>
            <person name="Vagvolgyi C."/>
            <person name="Papp T."/>
            <person name="Martin F.M."/>
            <person name="Miettinen O."/>
            <person name="Hibbett D.S."/>
            <person name="Nagy L.G."/>
        </authorList>
    </citation>
    <scope>NUCLEOTIDE SEQUENCE [LARGE SCALE GENOMIC DNA]</scope>
    <source>
        <strain evidence="4 5">HHB13444</strain>
    </source>
</reference>
<evidence type="ECO:0000256" key="1">
    <source>
        <dbReference type="SAM" id="MobiDB-lite"/>
    </source>
</evidence>
<accession>A0A5C3NUF5</accession>
<evidence type="ECO:0000313" key="5">
    <source>
        <dbReference type="Proteomes" id="UP000308197"/>
    </source>
</evidence>
<dbReference type="EMBL" id="ML211676">
    <property type="protein sequence ID" value="TFK80965.1"/>
    <property type="molecule type" value="Genomic_DNA"/>
</dbReference>
<gene>
    <name evidence="4" type="ORF">K466DRAFT_502951</name>
</gene>
<evidence type="ECO:0000256" key="2">
    <source>
        <dbReference type="SAM" id="Phobius"/>
    </source>
</evidence>
<sequence length="940" mass="105170">MTCTTCSAPALWRCLDCIGVPKLCARCMRTTHNRLPFHRIEFWAADHYTTAWLRMVGVQISLGHGGEACPTPTVFASRADAVYGEPANCPSPSDTGGSLPMPGTGTRKRTADDAGMVIVDTSGVHEIPVSFCTCSGAPSPDLQLLRMGLYPATSRRPETAFTFRVLDHFLLTNKVCKTPAMSYYMQLRRTTNPLFPHMVPDRYRDLLRVSRQWRNLKARKATGVGYEDTPQPTRGSFAIRCPACPWIGVNMPEGWQNDPDKWKHGASAIMDGNFGAQHQAMKHPEHDVRLADGHGFMVTSQPYKEHLKSAKQFRQTLECNEHRAVVAAAQERAPLESTGIGAAACSRHGFFFPHCVVDFQKGEQQKNMDYCLFWVGQNLAGVLLLVVLYDIWCHYWIHLLRRFSDSPALSFPPGMVISGGIGQFHVHAHRRECYPRFSPNFIPGLGVVKNEIIESLWPDTNDISNSTRGMATGHRQESIDDHMNDSNWMKLIRLPAAHCRKLRSTSQDIGPAREALEAMINRFPASKIARWTKAAQDAARKRHENYEAMDIYEVEDNKLPTRAQIQLDLARQENKRKGGAPKGAAAWIVAGLKIEESRLAVAAKARQIRPGSSTEEKIALERMRTKLLRDIEKFHKDARDFVSAGALRDFLSIPANRSSLGSEWDTIEEAVEKDTANGNTDDDDAAALAPECLSIALPSTLGARLCASHGLTKLVQHERKLRVGQMNDALHNVRVGVGYKSLLYRTEVRPAASQRQKLRSYDDVHLADAGILAAARSYGTSRAVLTRLYDSAVDSEKAELDGLLQRYQVLRKQDLKANTALIEHSVRGVSNLHLPWFWTLSTPGEARAGSWDEEMYRVVFLRVYARVQRLEEDLVLVPLEMVRTLASYQTHSETWKRRARVTSHGKGYEVWGNRQAALWQSLHGHAKGMFAAARTQAGVQ</sequence>
<name>A0A5C3NUF5_9APHY</name>
<dbReference type="InParanoid" id="A0A5C3NUF5"/>
<dbReference type="AlphaFoldDB" id="A0A5C3NUF5"/>
<feature type="transmembrane region" description="Helical" evidence="2">
    <location>
        <begin position="372"/>
        <end position="392"/>
    </location>
</feature>
<organism evidence="4 5">
    <name type="scientific">Polyporus arcularius HHB13444</name>
    <dbReference type="NCBI Taxonomy" id="1314778"/>
    <lineage>
        <taxon>Eukaryota</taxon>
        <taxon>Fungi</taxon>
        <taxon>Dikarya</taxon>
        <taxon>Basidiomycota</taxon>
        <taxon>Agaricomycotina</taxon>
        <taxon>Agaricomycetes</taxon>
        <taxon>Polyporales</taxon>
        <taxon>Polyporaceae</taxon>
        <taxon>Polyporus</taxon>
    </lineage>
</organism>
<proteinExistence type="predicted"/>
<dbReference type="PANTHER" id="PTHR33096:SF1">
    <property type="entry name" value="CXC1-LIKE CYSTEINE CLUSTER ASSOCIATED WITH KDZ TRANSPOSASES DOMAIN-CONTAINING PROTEIN"/>
    <property type="match status" value="1"/>
</dbReference>
<evidence type="ECO:0000313" key="4">
    <source>
        <dbReference type="EMBL" id="TFK80965.1"/>
    </source>
</evidence>
<dbReference type="PANTHER" id="PTHR33096">
    <property type="entry name" value="CXC2 DOMAIN-CONTAINING PROTEIN"/>
    <property type="match status" value="1"/>
</dbReference>
<dbReference type="InterPro" id="IPR041457">
    <property type="entry name" value="CxC2_KDZ-assoc"/>
</dbReference>
<keyword evidence="5" id="KW-1185">Reference proteome</keyword>